<evidence type="ECO:0000313" key="4">
    <source>
        <dbReference type="EMBL" id="RGC02689.1"/>
    </source>
</evidence>
<dbReference type="InterPro" id="IPR002104">
    <property type="entry name" value="Integrase_catalytic"/>
</dbReference>
<proteinExistence type="predicted"/>
<dbReference type="AlphaFoldDB" id="A0A3E2UZK0"/>
<dbReference type="PROSITE" id="PS51898">
    <property type="entry name" value="TYR_RECOMBINASE"/>
    <property type="match status" value="1"/>
</dbReference>
<dbReference type="InterPro" id="IPR011010">
    <property type="entry name" value="DNA_brk_join_enz"/>
</dbReference>
<accession>A0A3E2UZK0</accession>
<organism evidence="4 5">
    <name type="scientific">Faecalibacterium prausnitzii</name>
    <dbReference type="NCBI Taxonomy" id="853"/>
    <lineage>
        <taxon>Bacteria</taxon>
        <taxon>Bacillati</taxon>
        <taxon>Bacillota</taxon>
        <taxon>Clostridia</taxon>
        <taxon>Eubacteriales</taxon>
        <taxon>Oscillospiraceae</taxon>
        <taxon>Faecalibacterium</taxon>
    </lineage>
</organism>
<reference evidence="4 5" key="1">
    <citation type="submission" date="2018-08" db="EMBL/GenBank/DDBJ databases">
        <title>A genome reference for cultivated species of the human gut microbiota.</title>
        <authorList>
            <person name="Zou Y."/>
            <person name="Xue W."/>
            <person name="Luo G."/>
        </authorList>
    </citation>
    <scope>NUCLEOTIDE SEQUENCE [LARGE SCALE GENOMIC DNA]</scope>
    <source>
        <strain evidence="4 5">AF29-11BH</strain>
    </source>
</reference>
<evidence type="ECO:0000313" key="5">
    <source>
        <dbReference type="Proteomes" id="UP000260783"/>
    </source>
</evidence>
<dbReference type="Gene3D" id="1.10.443.10">
    <property type="entry name" value="Intergrase catalytic core"/>
    <property type="match status" value="1"/>
</dbReference>
<dbReference type="GO" id="GO:0003677">
    <property type="term" value="F:DNA binding"/>
    <property type="evidence" value="ECO:0007669"/>
    <property type="project" value="UniProtKB-KW"/>
</dbReference>
<protein>
    <recommendedName>
        <fullName evidence="3">Tyr recombinase domain-containing protein</fullName>
    </recommendedName>
</protein>
<dbReference type="SUPFAM" id="SSF56349">
    <property type="entry name" value="DNA breaking-rejoining enzymes"/>
    <property type="match status" value="1"/>
</dbReference>
<keyword evidence="1" id="KW-0238">DNA-binding</keyword>
<name>A0A3E2UZK0_9FIRM</name>
<dbReference type="GO" id="GO:0006310">
    <property type="term" value="P:DNA recombination"/>
    <property type="evidence" value="ECO:0007669"/>
    <property type="project" value="UniProtKB-KW"/>
</dbReference>
<feature type="domain" description="Tyr recombinase" evidence="3">
    <location>
        <begin position="181"/>
        <end position="367"/>
    </location>
</feature>
<dbReference type="GO" id="GO:0015074">
    <property type="term" value="P:DNA integration"/>
    <property type="evidence" value="ECO:0007669"/>
    <property type="project" value="InterPro"/>
</dbReference>
<dbReference type="EMBL" id="QVEW01000001">
    <property type="protein sequence ID" value="RGC02689.1"/>
    <property type="molecule type" value="Genomic_DNA"/>
</dbReference>
<gene>
    <name evidence="4" type="ORF">DWZ04_02215</name>
</gene>
<dbReference type="RefSeq" id="WP_117526239.1">
    <property type="nucleotide sequence ID" value="NZ_JAQCXC010000002.1"/>
</dbReference>
<dbReference type="Proteomes" id="UP000260783">
    <property type="component" value="Unassembled WGS sequence"/>
</dbReference>
<comment type="caution">
    <text evidence="4">The sequence shown here is derived from an EMBL/GenBank/DDBJ whole genome shotgun (WGS) entry which is preliminary data.</text>
</comment>
<evidence type="ECO:0000259" key="3">
    <source>
        <dbReference type="PROSITE" id="PS51898"/>
    </source>
</evidence>
<dbReference type="InterPro" id="IPR010998">
    <property type="entry name" value="Integrase_recombinase_N"/>
</dbReference>
<dbReference type="InterPro" id="IPR013762">
    <property type="entry name" value="Integrase-like_cat_sf"/>
</dbReference>
<evidence type="ECO:0000256" key="1">
    <source>
        <dbReference type="ARBA" id="ARBA00023125"/>
    </source>
</evidence>
<sequence length="378" mass="43478">MKKRTGTATWREAEGRWRIKVQKNGTQKCFYSNTPGRTGQREANAKADAWLDDSVRDGRKKVSALYDEWVEDVALSAGTSYVMQCRKYGDYYILPVVGNLRIEELTEGDLQKAIDMSYKKRCLAKRKVMKTSDKPLSKKTLMTIRSTSNSFLRWCRRNKYTTLNPELSIPKGARMGKRKILQPNALRILFSVDTRLWHTKRIFDDYIYAYRFSVSTGVRPGELVGLWYGDIKGNTVSLRRSINTLDEETTGKNENSVRSFDMCQQAREAYEAQVQLLKAQGVQLNYNTPLFQIPCQRSLARRWEKYQDTNGISPRITLYELRHTFVSMEAGQLTEGQLKMLVGHSKNMDTFGVYQHEMQGQRAELADATTEAIKKAHG</sequence>
<dbReference type="Gene3D" id="1.10.150.130">
    <property type="match status" value="1"/>
</dbReference>
<evidence type="ECO:0000256" key="2">
    <source>
        <dbReference type="ARBA" id="ARBA00023172"/>
    </source>
</evidence>
<keyword evidence="2" id="KW-0233">DNA recombination</keyword>